<dbReference type="AlphaFoldDB" id="A0A090X4S5"/>
<name>A0A090X4S5_9FLAO</name>
<accession>A0A090X4S5</accession>
<sequence>MTQVFLKKRIYQLKEEIENNINELGYDFEILDDFETFYGIDGIECRINGQKTFFEIYFNIPAEIIKESDFITKDLTDQDTAVSFIWGADFAAGASIGLISVALIDKCKALIYYLDDEIQYSREMLLADTPRFLKEIEKQNKYSEQNKNREQKVFPKKKGILDRIKDVFK</sequence>
<dbReference type="EMBL" id="BBNU01000002">
    <property type="protein sequence ID" value="GAL78292.1"/>
    <property type="molecule type" value="Genomic_DNA"/>
</dbReference>
<evidence type="ECO:0000313" key="2">
    <source>
        <dbReference type="Proteomes" id="UP000029643"/>
    </source>
</evidence>
<reference evidence="1 2" key="1">
    <citation type="journal article" date="2014" name="Genome Announc.">
        <title>Draft Genome Sequences of Marine Flavobacterium Algibacter lectus Strains SS8 and NR4.</title>
        <authorList>
            <person name="Takatani N."/>
            <person name="Nakanishi M."/>
            <person name="Meirelles P."/>
            <person name="Mino S."/>
            <person name="Suda W."/>
            <person name="Oshima K."/>
            <person name="Hattori M."/>
            <person name="Ohkuma M."/>
            <person name="Hosokawa M."/>
            <person name="Miyashita K."/>
            <person name="Thompson F.L."/>
            <person name="Niwa A."/>
            <person name="Sawabe T."/>
            <person name="Sawabe T."/>
        </authorList>
    </citation>
    <scope>NUCLEOTIDE SEQUENCE [LARGE SCALE GENOMIC DNA]</scope>
    <source>
        <strain evidence="2">JCM19274</strain>
    </source>
</reference>
<dbReference type="STRING" id="221126.SAMN04489722_105267"/>
<protein>
    <submittedName>
        <fullName evidence="1">Uncharacterized protein</fullName>
    </submittedName>
</protein>
<proteinExistence type="predicted"/>
<dbReference type="Proteomes" id="UP000029643">
    <property type="component" value="Unassembled WGS sequence"/>
</dbReference>
<evidence type="ECO:0000313" key="1">
    <source>
        <dbReference type="EMBL" id="GAL78292.1"/>
    </source>
</evidence>
<organism evidence="1 2">
    <name type="scientific">Algibacter lectus</name>
    <dbReference type="NCBI Taxonomy" id="221126"/>
    <lineage>
        <taxon>Bacteria</taxon>
        <taxon>Pseudomonadati</taxon>
        <taxon>Bacteroidota</taxon>
        <taxon>Flavobacteriia</taxon>
        <taxon>Flavobacteriales</taxon>
        <taxon>Flavobacteriaceae</taxon>
        <taxon>Algibacter</taxon>
    </lineage>
</organism>
<gene>
    <name evidence="1" type="ORF">JCM19274_4791</name>
</gene>
<comment type="caution">
    <text evidence="1">The sequence shown here is derived from an EMBL/GenBank/DDBJ whole genome shotgun (WGS) entry which is preliminary data.</text>
</comment>